<reference evidence="6 7" key="1">
    <citation type="submission" date="2021-08" db="EMBL/GenBank/DDBJ databases">
        <title>Complete genome sequence of Leptospira kobayashii strain E30.</title>
        <authorList>
            <person name="Nakao R."/>
            <person name="Nakamura S."/>
            <person name="Masuzawa T."/>
            <person name="Koizumi N."/>
        </authorList>
    </citation>
    <scope>NUCLEOTIDE SEQUENCE [LARGE SCALE GENOMIC DNA]</scope>
    <source>
        <strain evidence="6 7">E30</strain>
    </source>
</reference>
<gene>
    <name evidence="6" type="ORF">LPTSP3_g14150</name>
</gene>
<dbReference type="SMART" id="SM00342">
    <property type="entry name" value="HTH_ARAC"/>
    <property type="match status" value="1"/>
</dbReference>
<name>A0ABN6KC17_9LEPT</name>
<dbReference type="PANTHER" id="PTHR43280:SF29">
    <property type="entry name" value="ARAC-FAMILY TRANSCRIPTIONAL REGULATOR"/>
    <property type="match status" value="1"/>
</dbReference>
<evidence type="ECO:0000256" key="4">
    <source>
        <dbReference type="SAM" id="Phobius"/>
    </source>
</evidence>
<feature type="transmembrane region" description="Helical" evidence="4">
    <location>
        <begin position="6"/>
        <end position="26"/>
    </location>
</feature>
<dbReference type="SUPFAM" id="SSF46689">
    <property type="entry name" value="Homeodomain-like"/>
    <property type="match status" value="1"/>
</dbReference>
<dbReference type="PRINTS" id="PR00032">
    <property type="entry name" value="HTHARAC"/>
</dbReference>
<evidence type="ECO:0000259" key="5">
    <source>
        <dbReference type="PROSITE" id="PS01124"/>
    </source>
</evidence>
<feature type="domain" description="HTH araC/xylS-type" evidence="5">
    <location>
        <begin position="266"/>
        <end position="374"/>
    </location>
</feature>
<sequence>MLIPSQFPPLLPISIFHTLFFLVMLFTKKKPKLYDYIAAVWIIFICLACVRRSLHIAYGPDSDIFFLRFLHYPLAYGPCLYLYVRILVRGETKFKSKDLFHFIPLLIVIFTSVVPSLSFESFRIDDFSSTNRNTLFLTLYFAVPSLVSLSIYTFLALKLLKKHRETVYDHYSYESIEITVSWLTKLTILFFFFLNLQSGLLVYSNVYHPESISHKINGSIIVGYLYLLSYFLLRQNTSFPSQEISPPPSEKKEKYAKSGLSTEKMEEIITSLLEYMRKEKPYLQNELDVEGIAKAMSISVNHLSQCLNVGLSKNFFMFINDYRVDEVIARFQDPNFNDYNILRIAFDSGFNSKSSFNSIFRKATGFTPMEYREKLSKETVLK</sequence>
<proteinExistence type="predicted"/>
<keyword evidence="7" id="KW-1185">Reference proteome</keyword>
<feature type="transmembrane region" description="Helical" evidence="4">
    <location>
        <begin position="66"/>
        <end position="87"/>
    </location>
</feature>
<dbReference type="InterPro" id="IPR009057">
    <property type="entry name" value="Homeodomain-like_sf"/>
</dbReference>
<dbReference type="EMBL" id="AP025028">
    <property type="protein sequence ID" value="BDA78485.1"/>
    <property type="molecule type" value="Genomic_DNA"/>
</dbReference>
<feature type="transmembrane region" description="Helical" evidence="4">
    <location>
        <begin position="33"/>
        <end position="54"/>
    </location>
</feature>
<feature type="transmembrane region" description="Helical" evidence="4">
    <location>
        <begin position="178"/>
        <end position="196"/>
    </location>
</feature>
<dbReference type="InterPro" id="IPR020449">
    <property type="entry name" value="Tscrpt_reg_AraC-type_HTH"/>
</dbReference>
<keyword evidence="4" id="KW-1133">Transmembrane helix</keyword>
<dbReference type="PANTHER" id="PTHR43280">
    <property type="entry name" value="ARAC-FAMILY TRANSCRIPTIONAL REGULATOR"/>
    <property type="match status" value="1"/>
</dbReference>
<evidence type="ECO:0000256" key="1">
    <source>
        <dbReference type="ARBA" id="ARBA00023015"/>
    </source>
</evidence>
<evidence type="ECO:0000313" key="6">
    <source>
        <dbReference type="EMBL" id="BDA78485.1"/>
    </source>
</evidence>
<dbReference type="PROSITE" id="PS01124">
    <property type="entry name" value="HTH_ARAC_FAMILY_2"/>
    <property type="match status" value="1"/>
</dbReference>
<keyword evidence="1" id="KW-0805">Transcription regulation</keyword>
<dbReference type="InterPro" id="IPR018060">
    <property type="entry name" value="HTH_AraC"/>
</dbReference>
<keyword evidence="4" id="KW-0812">Transmembrane</keyword>
<feature type="transmembrane region" description="Helical" evidence="4">
    <location>
        <begin position="99"/>
        <end position="117"/>
    </location>
</feature>
<dbReference type="Proteomes" id="UP000245263">
    <property type="component" value="Chromosome 1"/>
</dbReference>
<feature type="transmembrane region" description="Helical" evidence="4">
    <location>
        <begin position="137"/>
        <end position="157"/>
    </location>
</feature>
<evidence type="ECO:0000256" key="3">
    <source>
        <dbReference type="ARBA" id="ARBA00023163"/>
    </source>
</evidence>
<dbReference type="Pfam" id="PF12833">
    <property type="entry name" value="HTH_18"/>
    <property type="match status" value="1"/>
</dbReference>
<keyword evidence="2" id="KW-0238">DNA-binding</keyword>
<dbReference type="Gene3D" id="1.10.10.60">
    <property type="entry name" value="Homeodomain-like"/>
    <property type="match status" value="2"/>
</dbReference>
<keyword evidence="3" id="KW-0804">Transcription</keyword>
<evidence type="ECO:0000313" key="7">
    <source>
        <dbReference type="Proteomes" id="UP000245263"/>
    </source>
</evidence>
<protein>
    <submittedName>
        <fullName evidence="6">Transcriptional regulator</fullName>
    </submittedName>
</protein>
<keyword evidence="4" id="KW-0472">Membrane</keyword>
<accession>A0ABN6KC17</accession>
<dbReference type="RefSeq" id="WP_109018911.1">
    <property type="nucleotide sequence ID" value="NZ_AP025028.1"/>
</dbReference>
<organism evidence="6 7">
    <name type="scientific">Leptospira kobayashii</name>
    <dbReference type="NCBI Taxonomy" id="1917830"/>
    <lineage>
        <taxon>Bacteria</taxon>
        <taxon>Pseudomonadati</taxon>
        <taxon>Spirochaetota</taxon>
        <taxon>Spirochaetia</taxon>
        <taxon>Leptospirales</taxon>
        <taxon>Leptospiraceae</taxon>
        <taxon>Leptospira</taxon>
    </lineage>
</organism>
<feature type="transmembrane region" description="Helical" evidence="4">
    <location>
        <begin position="216"/>
        <end position="233"/>
    </location>
</feature>
<evidence type="ECO:0000256" key="2">
    <source>
        <dbReference type="ARBA" id="ARBA00023125"/>
    </source>
</evidence>